<protein>
    <submittedName>
        <fullName evidence="1">Uncharacterized protein</fullName>
    </submittedName>
</protein>
<name>V6TQF8_GIAIN</name>
<accession>V6TQF8</accession>
<sequence>MPAVEKEEEETERARAEVATELPKPRFYSNRACRGIFVSLMLLDEEASHHAIYPRPPIQKRHFLPGASGSK</sequence>
<organism evidence="1 2">
    <name type="scientific">Giardia intestinalis</name>
    <name type="common">Giardia lamblia</name>
    <dbReference type="NCBI Taxonomy" id="5741"/>
    <lineage>
        <taxon>Eukaryota</taxon>
        <taxon>Metamonada</taxon>
        <taxon>Diplomonadida</taxon>
        <taxon>Hexamitidae</taxon>
        <taxon>Giardiinae</taxon>
        <taxon>Giardia</taxon>
    </lineage>
</organism>
<evidence type="ECO:0000313" key="2">
    <source>
        <dbReference type="Proteomes" id="UP000018040"/>
    </source>
</evidence>
<reference evidence="1 2" key="2">
    <citation type="journal article" date="2013" name="Genome Biol. Evol.">
        <title>Genome sequencing of Giardia lamblia genotypes A2 and B isolates (DH and GS) and comparative analysis with the genomes of genotypes A1 and E (WB and Pig).</title>
        <authorList>
            <person name="Adam R.D."/>
            <person name="Dahlstrom E.W."/>
            <person name="Martens C.A."/>
            <person name="Bruno D.P."/>
            <person name="Barbian K.D."/>
            <person name="Ricklefs S.M."/>
            <person name="Hernandez M.M."/>
            <person name="Narla N.P."/>
            <person name="Patel R.B."/>
            <person name="Porcella S.F."/>
            <person name="Nash T.E."/>
        </authorList>
    </citation>
    <scope>NUCLEOTIDE SEQUENCE [LARGE SCALE GENOMIC DNA]</scope>
    <source>
        <strain evidence="1 2">GS</strain>
    </source>
</reference>
<evidence type="ECO:0000313" key="1">
    <source>
        <dbReference type="EMBL" id="ESU39245.1"/>
    </source>
</evidence>
<reference evidence="2" key="1">
    <citation type="submission" date="2012-02" db="EMBL/GenBank/DDBJ databases">
        <title>Genome sequencing of Giardia lamblia Genotypes A2 and B isolates (DH and GS) and comparative analysis with the genomes of Genotypes A1 and E (WB and Pig).</title>
        <authorList>
            <person name="Adam R."/>
            <person name="Dahlstrom E."/>
            <person name="Martens C."/>
            <person name="Bruno D."/>
            <person name="Barbian K."/>
            <person name="Porcella S.F."/>
            <person name="Nash T."/>
        </authorList>
    </citation>
    <scope>NUCLEOTIDE SEQUENCE</scope>
    <source>
        <strain evidence="2">GS</strain>
    </source>
</reference>
<dbReference type="AlphaFoldDB" id="V6TQF8"/>
<dbReference type="EMBL" id="AHHH01000476">
    <property type="protein sequence ID" value="ESU39245.1"/>
    <property type="molecule type" value="Genomic_DNA"/>
</dbReference>
<comment type="caution">
    <text evidence="1">The sequence shown here is derived from an EMBL/GenBank/DDBJ whole genome shotgun (WGS) entry which is preliminary data.</text>
</comment>
<gene>
    <name evidence="1" type="ORF">GSB_153462</name>
</gene>
<dbReference type="Proteomes" id="UP000018040">
    <property type="component" value="Unassembled WGS sequence"/>
</dbReference>
<proteinExistence type="predicted"/>
<dbReference type="VEuPathDB" id="GiardiaDB:QR46_2851"/>